<feature type="domain" description="VIP1 N-terminal" evidence="15">
    <location>
        <begin position="18"/>
        <end position="108"/>
    </location>
</feature>
<dbReference type="HOGENOM" id="CLU_000914_0_0_1"/>
<keyword evidence="8 13" id="KW-0067">ATP-binding</keyword>
<dbReference type="GO" id="GO:0000828">
    <property type="term" value="F:inositol hexakisphosphate kinase activity"/>
    <property type="evidence" value="ECO:0000318"/>
    <property type="project" value="GO_Central"/>
</dbReference>
<dbReference type="SUPFAM" id="SSF53254">
    <property type="entry name" value="Phosphoglycerate mutase-like"/>
    <property type="match status" value="1"/>
</dbReference>
<dbReference type="GO" id="GO:0005524">
    <property type="term" value="F:ATP binding"/>
    <property type="evidence" value="ECO:0007669"/>
    <property type="project" value="UniProtKB-KW"/>
</dbReference>
<feature type="region of interest" description="Disordered" evidence="14">
    <location>
        <begin position="1140"/>
        <end position="1199"/>
    </location>
</feature>
<keyword evidence="7 13" id="KW-0418">Kinase</keyword>
<keyword evidence="6 13" id="KW-0547">Nucleotide-binding</keyword>
<dbReference type="WormBase" id="CBG14896a">
    <property type="protein sequence ID" value="CBP42389"/>
    <property type="gene ID" value="WBGene00035271"/>
</dbReference>
<dbReference type="CDD" id="cd07061">
    <property type="entry name" value="HP_HAP_like"/>
    <property type="match status" value="2"/>
</dbReference>
<dbReference type="RefSeq" id="XP_045095551.1">
    <property type="nucleotide sequence ID" value="XM_045242721.1"/>
</dbReference>
<dbReference type="Gene3D" id="3.30.470.20">
    <property type="entry name" value="ATP-grasp fold, B domain"/>
    <property type="match status" value="1"/>
</dbReference>
<evidence type="ECO:0000256" key="14">
    <source>
        <dbReference type="SAM" id="MobiDB-lite"/>
    </source>
</evidence>
<evidence type="ECO:0000256" key="11">
    <source>
        <dbReference type="ARBA" id="ARBA00055071"/>
    </source>
</evidence>
<evidence type="ECO:0000256" key="5">
    <source>
        <dbReference type="ARBA" id="ARBA00022679"/>
    </source>
</evidence>
<dbReference type="GO" id="GO:0032958">
    <property type="term" value="P:inositol phosphate biosynthetic process"/>
    <property type="evidence" value="ECO:0000318"/>
    <property type="project" value="GO_Central"/>
</dbReference>
<feature type="region of interest" description="Disordered" evidence="14">
    <location>
        <begin position="1226"/>
        <end position="1251"/>
    </location>
</feature>
<dbReference type="InterPro" id="IPR040557">
    <property type="entry name" value="VIP1_N"/>
</dbReference>
<comment type="similarity">
    <text evidence="2 13">Belongs to the histidine acid phosphatase family. VIP1 subfamily.</text>
</comment>
<feature type="compositionally biased region" description="Basic and acidic residues" evidence="14">
    <location>
        <begin position="1159"/>
        <end position="1171"/>
    </location>
</feature>
<evidence type="ECO:0000256" key="7">
    <source>
        <dbReference type="ARBA" id="ARBA00022777"/>
    </source>
</evidence>
<dbReference type="PANTHER" id="PTHR12750">
    <property type="entry name" value="DIPHOSPHOINOSITOL PENTAKISPHOSPHATE KINASE"/>
    <property type="match status" value="1"/>
</dbReference>
<feature type="region of interest" description="Disordered" evidence="14">
    <location>
        <begin position="1031"/>
        <end position="1120"/>
    </location>
</feature>
<dbReference type="PANTHER" id="PTHR12750:SF9">
    <property type="entry name" value="INOSITOL HEXAKISPHOSPHATE AND DIPHOSPHOINOSITOL-PENTAKISPHOSPHATE KINASE"/>
    <property type="match status" value="1"/>
</dbReference>
<dbReference type="EMBL" id="HE600904">
    <property type="protein sequence ID" value="CAP33301.2"/>
    <property type="molecule type" value="Genomic_DNA"/>
</dbReference>
<dbReference type="SUPFAM" id="SSF56059">
    <property type="entry name" value="Glutathione synthetase ATP-binding domain-like"/>
    <property type="match status" value="1"/>
</dbReference>
<dbReference type="InterPro" id="IPR029033">
    <property type="entry name" value="His_PPase_superfam"/>
</dbReference>
<sequence>MAPKGGNQDKEEIWPYKITIGICAMHRKATSKPMRAIMKKLIECYGQWVDFFIFPEQVILNEPIENWPLCHCLVSFHSTEFPLEKAIAYVKLRKPYVINNLDRQYDLHPRHGYVIRGRPNEPDTELVEHPDHIEVNGEVFNKPFVEKPISSEDHNVYIYYPSSVGGGSQRLFRKVFLTETSCHKINNRSSWYSPKSEVRKEGSYIYEEFIPADGTDVKVYAVGPFYAHAEARKAPGLDGKVERDSDGKEVRYPVILSNKEKQIAKKIVLAFGQTVCGFDLLRANGKSYVCDVNGFSFVKTSTKYYEDTAKILGNQIVRHYAKTKNWRLPPDMPQPPILDLGLGDDPPMITTPSGKLAELRCVVAVIRHGDRTPKQKMKLVVTDERFFALFEKYDGYKKNEIKMKKPNQLMEVLELARALVSEKQKQGRKQLLEKRAKGSYLALKVGGQEIFRSFFVARVCILPSRCTTLNVTLRTAVVLAFMYAIGLNQMEIEQERHNLITSMRETTDSEDIHKTEHDLEMCEEDVKRWEQMRTVLEMYGHFSGINRKVQMKYLKERETKTSDEELKRDGAALLLILKWGGELTTAGKGFKTFNRLNGPSNVPGNMQAEALGRLFRTLYPGIRRTDGKSSPEDTQGLGFLRLHSTYRHDLKIYASDEGRVQTTAAAFAKGLLALEGELTPILMQVLSTVDYCVSLNFQFFQMVKSANTDGLLDDDCQARLYQTELKRYLHKALQADRDFTPQDYLELNPNGLRSIAAAMEFIKNPRKMCQEIAGYVEKMCGVIEEYSQTKPSGSTLYLQESMDLAQRRWNKELREFRRKNKHGEVEFDISKIPDIYDNIKYDMEHNPDLCINNEVEFERMYLCVKNMADIVVPQEYGIKTENKMVIAQRVCTPLLRKIRNDLHRCLENKESEETQTRLDPRASQGIATPFRHVRTRLYFTSESHIHTLMNLIRYGNLCSVDDKKWQRAMNFLSGVTEFNYMTQVVLMVYEDSRKEKDENDTAPRFHIEILFSPGLYPCFLTEKERIYESRFNLSTNPKPATSSKSSRESRDTNDSASSSTEGRRPSTEKLVTVVTPTQLSTPQVTNDDLSISSNAESTAAESTGLLNTTGKSHNDSEDDLNDVESVNLVALDELNSTAKTLTEDGKTAKRQRSVTGAEKSMEEGDKPHGEWKGNQVAKSGSQVSVGSNEMESNNESMETVGAGKGQWVKDLLDQTKRAMAMNSIREVEPSPPTQVVEEESTSATERQSRCQRGSFHVIEPPQIEEKSRRYFPYRFKHHTAQLLTDLGMNGGGVHMQNRLISTDVLTGKFGDHDNKKNPRKDLDFGAGTAVLSTAVIARSSSAPRLMTYESDDFSVGEIKRFWPPLRSLETLHDSINLSQFDGFLERLIKGALTPLPSPPKTPLPTALSCDAINKTPTQDEVEQVIGKLAPTSSTD</sequence>
<dbReference type="GO" id="GO:0016791">
    <property type="term" value="F:phosphatase activity"/>
    <property type="evidence" value="ECO:0007669"/>
    <property type="project" value="UniProtKB-ARBA"/>
</dbReference>
<dbReference type="eggNOG" id="KOG1057">
    <property type="taxonomic scope" value="Eukaryota"/>
</dbReference>
<dbReference type="FunCoup" id="A8XKX7">
    <property type="interactions" value="2367"/>
</dbReference>
<gene>
    <name evidence="16 18" type="ORF">CBG14896</name>
    <name evidence="16" type="ORF">CBG_14896</name>
</gene>
<dbReference type="FunFam" id="3.40.50.11950:FF:000002">
    <property type="entry name" value="Inositol hexakisphosphate and diphosphoinositol-pentakisphosphate kinase"/>
    <property type="match status" value="1"/>
</dbReference>
<feature type="compositionally biased region" description="Polar residues" evidence="14">
    <location>
        <begin position="1031"/>
        <end position="1044"/>
    </location>
</feature>
<dbReference type="InParanoid" id="A8XKX7"/>
<dbReference type="KEGG" id="cbr:CBG_14896"/>
<name>A8XKX7_CAEBR</name>
<keyword evidence="17" id="KW-1185">Reference proteome</keyword>
<evidence type="ECO:0000256" key="12">
    <source>
        <dbReference type="ARBA" id="ARBA00071668"/>
    </source>
</evidence>
<reference evidence="16 17" key="1">
    <citation type="journal article" date="2003" name="PLoS Biol.">
        <title>The genome sequence of Caenorhabditis briggsae: a platform for comparative genomics.</title>
        <authorList>
            <person name="Stein L.D."/>
            <person name="Bao Z."/>
            <person name="Blasiar D."/>
            <person name="Blumenthal T."/>
            <person name="Brent M.R."/>
            <person name="Chen N."/>
            <person name="Chinwalla A."/>
            <person name="Clarke L."/>
            <person name="Clee C."/>
            <person name="Coghlan A."/>
            <person name="Coulson A."/>
            <person name="D'Eustachio P."/>
            <person name="Fitch D.H."/>
            <person name="Fulton L.A."/>
            <person name="Fulton R.E."/>
            <person name="Griffiths-Jones S."/>
            <person name="Harris T.W."/>
            <person name="Hillier L.W."/>
            <person name="Kamath R."/>
            <person name="Kuwabara P.E."/>
            <person name="Mardis E.R."/>
            <person name="Marra M.A."/>
            <person name="Miner T.L."/>
            <person name="Minx P."/>
            <person name="Mullikin J.C."/>
            <person name="Plumb R.W."/>
            <person name="Rogers J."/>
            <person name="Schein J.E."/>
            <person name="Sohrmann M."/>
            <person name="Spieth J."/>
            <person name="Stajich J.E."/>
            <person name="Wei C."/>
            <person name="Willey D."/>
            <person name="Wilson R.K."/>
            <person name="Durbin R."/>
            <person name="Waterston R.H."/>
        </authorList>
    </citation>
    <scope>NUCLEOTIDE SEQUENCE [LARGE SCALE GENOMIC DNA]</scope>
    <source>
        <strain evidence="16 17">AF16</strain>
    </source>
</reference>
<protein>
    <recommendedName>
        <fullName evidence="12 13">Inositol hexakisphosphate and diphosphoinositol-pentakisphosphate kinase</fullName>
        <ecNumber evidence="3 13">2.7.4.24</ecNumber>
    </recommendedName>
</protein>
<dbReference type="EC" id="2.7.4.24" evidence="3 13"/>
<dbReference type="CTD" id="8581072"/>
<dbReference type="InterPro" id="IPR037446">
    <property type="entry name" value="His_Pase_VIP1"/>
</dbReference>
<dbReference type="OMA" id="INWHKIN"/>
<dbReference type="FunFam" id="3.30.470.20:FF:000003">
    <property type="entry name" value="Inositol hexakisphosphate and diphosphoinositol-pentakisphosphate kinase"/>
    <property type="match status" value="1"/>
</dbReference>
<dbReference type="Pfam" id="PF00328">
    <property type="entry name" value="His_Phos_2"/>
    <property type="match status" value="1"/>
</dbReference>
<evidence type="ECO:0000256" key="3">
    <source>
        <dbReference type="ARBA" id="ARBA00012893"/>
    </source>
</evidence>
<accession>A8XKX7</accession>
<dbReference type="Gene3D" id="3.40.50.1240">
    <property type="entry name" value="Phosphoglycerate mutase-like"/>
    <property type="match status" value="1"/>
</dbReference>
<proteinExistence type="inferred from homology"/>
<dbReference type="InterPro" id="IPR000560">
    <property type="entry name" value="His_Pase_clade-2"/>
</dbReference>
<comment type="subcellular location">
    <subcellularLocation>
        <location evidence="1 13">Cytoplasm</location>
        <location evidence="1 13">Cytosol</location>
    </subcellularLocation>
</comment>
<dbReference type="Gene3D" id="3.40.50.11950">
    <property type="match status" value="1"/>
</dbReference>
<evidence type="ECO:0000256" key="4">
    <source>
        <dbReference type="ARBA" id="ARBA00022490"/>
    </source>
</evidence>
<evidence type="ECO:0000259" key="15">
    <source>
        <dbReference type="Pfam" id="PF18086"/>
    </source>
</evidence>
<evidence type="ECO:0000256" key="6">
    <source>
        <dbReference type="ARBA" id="ARBA00022741"/>
    </source>
</evidence>
<evidence type="ECO:0000256" key="10">
    <source>
        <dbReference type="ARBA" id="ARBA00034629"/>
    </source>
</evidence>
<evidence type="ECO:0000256" key="1">
    <source>
        <dbReference type="ARBA" id="ARBA00004514"/>
    </source>
</evidence>
<evidence type="ECO:0000256" key="9">
    <source>
        <dbReference type="ARBA" id="ARBA00033696"/>
    </source>
</evidence>
<dbReference type="InterPro" id="IPR033379">
    <property type="entry name" value="Acid_Pase_AS"/>
</dbReference>
<evidence type="ECO:0000313" key="18">
    <source>
        <dbReference type="WormBase" id="CBG14896a"/>
    </source>
</evidence>
<dbReference type="Pfam" id="PF18086">
    <property type="entry name" value="PPIP5K2_N"/>
    <property type="match status" value="1"/>
</dbReference>
<comment type="catalytic activity">
    <reaction evidence="10">
        <text>1D-myo-inositol hexakisphosphate + ATP = 1-diphospho-1D-myo-inositol 2,3,4,5,6-pentakisphosphate + ADP</text>
        <dbReference type="Rhea" id="RHEA:37459"/>
        <dbReference type="ChEBI" id="CHEBI:30616"/>
        <dbReference type="ChEBI" id="CHEBI:58130"/>
        <dbReference type="ChEBI" id="CHEBI:74946"/>
        <dbReference type="ChEBI" id="CHEBI:456216"/>
        <dbReference type="EC" id="2.7.4.24"/>
    </reaction>
    <physiologicalReaction direction="left-to-right" evidence="10">
        <dbReference type="Rhea" id="RHEA:37460"/>
    </physiologicalReaction>
</comment>
<feature type="compositionally biased region" description="Low complexity" evidence="14">
    <location>
        <begin position="1187"/>
        <end position="1198"/>
    </location>
</feature>
<evidence type="ECO:0000256" key="13">
    <source>
        <dbReference type="RuleBase" id="RU365032"/>
    </source>
</evidence>
<comment type="function">
    <text evidence="11">Bifunctional inositol kinase that acts in concert with the IP6K kinases to synthesize the diphosphate group-containing inositol pyrophosphates diphosphoinositol pentakisphosphate, PP-InsP5, and bis-diphosphoinositol tetrakisphosphate, (PP)2-InsP4. PP-InsP5 and (PP)2-InsP4, also respectively called InsP7 and InsP8, may regulate a variety of cellular processes, including apoptosis, vesicle trafficking, cytoskeletal dynamics, and exocytosis. Phosphorylates inositol hexakisphosphate (InsP6) at position 1 to produce PP-InsP5 which is in turn phosphorylated by IP6Ks to produce (PP)2-InsP4. Alternatively, phosphorylates PP-InsP5 at position 1, produced by IP6Ks from InsP6, to produce (PP)2-InsP4.</text>
</comment>
<reference evidence="16 17" key="2">
    <citation type="journal article" date="2011" name="PLoS Genet.">
        <title>Caenorhabditis briggsae recombinant inbred line genotypes reveal inter-strain incompatibility and the evolution of recombination.</title>
        <authorList>
            <person name="Ross J.A."/>
            <person name="Koboldt D.C."/>
            <person name="Staisch J.E."/>
            <person name="Chamberlin H.M."/>
            <person name="Gupta B.P."/>
            <person name="Miller R.D."/>
            <person name="Baird S.E."/>
            <person name="Haag E.S."/>
        </authorList>
    </citation>
    <scope>NUCLEOTIDE SEQUENCE [LARGE SCALE GENOMIC DNA]</scope>
    <source>
        <strain evidence="16 17">AF16</strain>
    </source>
</reference>
<evidence type="ECO:0000313" key="16">
    <source>
        <dbReference type="EMBL" id="CAP33301.2"/>
    </source>
</evidence>
<dbReference type="Proteomes" id="UP000008549">
    <property type="component" value="Unassembled WGS sequence"/>
</dbReference>
<organism evidence="16 17">
    <name type="scientific">Caenorhabditis briggsae</name>
    <dbReference type="NCBI Taxonomy" id="6238"/>
    <lineage>
        <taxon>Eukaryota</taxon>
        <taxon>Metazoa</taxon>
        <taxon>Ecdysozoa</taxon>
        <taxon>Nematoda</taxon>
        <taxon>Chromadorea</taxon>
        <taxon>Rhabditida</taxon>
        <taxon>Rhabditina</taxon>
        <taxon>Rhabditomorpha</taxon>
        <taxon>Rhabditoidea</taxon>
        <taxon>Rhabditidae</taxon>
        <taxon>Peloderinae</taxon>
        <taxon>Caenorhabditis</taxon>
    </lineage>
</organism>
<feature type="compositionally biased region" description="Polar residues" evidence="14">
    <location>
        <begin position="1074"/>
        <end position="1089"/>
    </location>
</feature>
<dbReference type="PROSITE" id="PS00616">
    <property type="entry name" value="HIS_ACID_PHOSPHAT_1"/>
    <property type="match status" value="1"/>
</dbReference>
<feature type="compositionally biased region" description="Low complexity" evidence="14">
    <location>
        <begin position="1090"/>
        <end position="1103"/>
    </location>
</feature>
<keyword evidence="5 13" id="KW-0808">Transferase</keyword>
<dbReference type="GO" id="GO:0052723">
    <property type="term" value="F:inositol hexakisphosphate 1-kinase activity"/>
    <property type="evidence" value="ECO:0007669"/>
    <property type="project" value="RHEA"/>
</dbReference>
<evidence type="ECO:0000256" key="8">
    <source>
        <dbReference type="ARBA" id="ARBA00022840"/>
    </source>
</evidence>
<evidence type="ECO:0000313" key="17">
    <source>
        <dbReference type="Proteomes" id="UP000008549"/>
    </source>
</evidence>
<feature type="compositionally biased region" description="Polar residues" evidence="14">
    <location>
        <begin position="1176"/>
        <end position="1186"/>
    </location>
</feature>
<dbReference type="STRING" id="6238.A8XKX7"/>
<dbReference type="GO" id="GO:0033857">
    <property type="term" value="F:5-diphosphoinositol pentakisphosphate 1-kinase activity"/>
    <property type="evidence" value="ECO:0000318"/>
    <property type="project" value="GO_Central"/>
</dbReference>
<evidence type="ECO:0000256" key="2">
    <source>
        <dbReference type="ARBA" id="ARBA00005609"/>
    </source>
</evidence>
<dbReference type="GeneID" id="8581072"/>
<comment type="catalytic activity">
    <reaction evidence="9">
        <text>5-diphospho-1D-myo-inositol 1,2,3,4,6-pentakisphosphate + ATP + H(+) = 1,5-bis(diphospho)-1D-myo-inositol 2,3,4,6-tetrakisphosphate + ADP</text>
        <dbReference type="Rhea" id="RHEA:10276"/>
        <dbReference type="ChEBI" id="CHEBI:15378"/>
        <dbReference type="ChEBI" id="CHEBI:30616"/>
        <dbReference type="ChEBI" id="CHEBI:58628"/>
        <dbReference type="ChEBI" id="CHEBI:77983"/>
        <dbReference type="ChEBI" id="CHEBI:456216"/>
        <dbReference type="EC" id="2.7.4.24"/>
    </reaction>
    <physiologicalReaction direction="left-to-right" evidence="9">
        <dbReference type="Rhea" id="RHEA:10277"/>
    </physiologicalReaction>
</comment>
<dbReference type="GO" id="GO:0005829">
    <property type="term" value="C:cytosol"/>
    <property type="evidence" value="ECO:0000318"/>
    <property type="project" value="GO_Central"/>
</dbReference>
<keyword evidence="4 13" id="KW-0963">Cytoplasm</keyword>